<evidence type="ECO:0000256" key="4">
    <source>
        <dbReference type="ARBA" id="ARBA00022827"/>
    </source>
</evidence>
<dbReference type="SUPFAM" id="SSF51905">
    <property type="entry name" value="FAD/NAD(P)-binding domain"/>
    <property type="match status" value="2"/>
</dbReference>
<name>A0AAW9Q394_9CYAN</name>
<sequence>MNQANQPIVILGGGFVGLFTALHLSRQNYPHPIILIDRHRNFNFKPLLYELLSGEMPVDRICPDYTELLAGSKVAFIQGSIQSVDLHKRHITLESGKTFFYANLVLALGGKTTYFHTPGAQENAFPFTTEEEVFSLSHRIKENINRAAQSKDAIERRQLLTVVAIGAGPAGVELACTLGDLMPIWCAEAGANPEEARIVLINRSDEILKGDVNSRLRDTAKAALKECAIPVDSILGAAVTAITPEGVEYKQQEQVKFLPAKAIAWTAGTEPNPLLKDLPIPSEQRDKRGRLQVRPSLQLMGFPNVFVGGDCAFVDDNPQPATAQVAYQQGIAIASNLLALAKGGMPKPAHIAMRGTLMKLGLGKSVANLFDRVEIKGKSGHLVREATYLELLPTPVHNLKVTTEWLTDEIFQRHQPQVSIEGEPEIEIDDKPVSKDAFFPGIAAIAAGLILALPLTLRAANPQQFHQNFHWSGIPTLLDRLAPPNNSNS</sequence>
<dbReference type="EMBL" id="JAZBJZ010000056">
    <property type="protein sequence ID" value="MEE3717880.1"/>
    <property type="molecule type" value="Genomic_DNA"/>
</dbReference>
<keyword evidence="5 7" id="KW-0560">Oxidoreductase</keyword>
<feature type="domain" description="FAD/NAD(P)-binding" evidence="6">
    <location>
        <begin position="8"/>
        <end position="330"/>
    </location>
</feature>
<dbReference type="InterPro" id="IPR051169">
    <property type="entry name" value="NADH-Q_oxidoreductase"/>
</dbReference>
<proteinExistence type="inferred from homology"/>
<evidence type="ECO:0000256" key="1">
    <source>
        <dbReference type="ARBA" id="ARBA00001974"/>
    </source>
</evidence>
<dbReference type="GO" id="GO:0019646">
    <property type="term" value="P:aerobic electron transport chain"/>
    <property type="evidence" value="ECO:0007669"/>
    <property type="project" value="TreeGrafter"/>
</dbReference>
<evidence type="ECO:0000256" key="5">
    <source>
        <dbReference type="ARBA" id="ARBA00023002"/>
    </source>
</evidence>
<keyword evidence="3" id="KW-0285">Flavoprotein</keyword>
<dbReference type="InterPro" id="IPR023753">
    <property type="entry name" value="FAD/NAD-binding_dom"/>
</dbReference>
<evidence type="ECO:0000256" key="3">
    <source>
        <dbReference type="ARBA" id="ARBA00022630"/>
    </source>
</evidence>
<evidence type="ECO:0000259" key="6">
    <source>
        <dbReference type="Pfam" id="PF07992"/>
    </source>
</evidence>
<dbReference type="Pfam" id="PF07992">
    <property type="entry name" value="Pyr_redox_2"/>
    <property type="match status" value="1"/>
</dbReference>
<dbReference type="RefSeq" id="WP_330484310.1">
    <property type="nucleotide sequence ID" value="NZ_JAZBJZ010000056.1"/>
</dbReference>
<evidence type="ECO:0000256" key="2">
    <source>
        <dbReference type="ARBA" id="ARBA00005272"/>
    </source>
</evidence>
<gene>
    <name evidence="7" type="ORF">V2H45_14155</name>
</gene>
<comment type="caution">
    <text evidence="7">The sequence shown here is derived from an EMBL/GenBank/DDBJ whole genome shotgun (WGS) entry which is preliminary data.</text>
</comment>
<dbReference type="AlphaFoldDB" id="A0AAW9Q394"/>
<dbReference type="EC" id="1.6.5.-" evidence="7"/>
<comment type="cofactor">
    <cofactor evidence="1">
        <name>FAD</name>
        <dbReference type="ChEBI" id="CHEBI:57692"/>
    </cofactor>
</comment>
<protein>
    <submittedName>
        <fullName evidence="7">NAD(P)/FAD-dependent oxidoreductase</fullName>
        <ecNumber evidence="7">1.6.5.-</ecNumber>
    </submittedName>
</protein>
<accession>A0AAW9Q394</accession>
<dbReference type="PRINTS" id="PR00368">
    <property type="entry name" value="FADPNR"/>
</dbReference>
<dbReference type="Proteomes" id="UP001333818">
    <property type="component" value="Unassembled WGS sequence"/>
</dbReference>
<dbReference type="GO" id="GO:0003955">
    <property type="term" value="F:NAD(P)H dehydrogenase (quinone) activity"/>
    <property type="evidence" value="ECO:0007669"/>
    <property type="project" value="TreeGrafter"/>
</dbReference>
<keyword evidence="4" id="KW-0274">FAD</keyword>
<dbReference type="PANTHER" id="PTHR42913">
    <property type="entry name" value="APOPTOSIS-INDUCING FACTOR 1"/>
    <property type="match status" value="1"/>
</dbReference>
<reference evidence="7" key="1">
    <citation type="submission" date="2024-01" db="EMBL/GenBank/DDBJ databases">
        <title>Bank of Algae and Cyanobacteria of the Azores (BACA) strain genomes.</title>
        <authorList>
            <person name="Luz R."/>
            <person name="Cordeiro R."/>
            <person name="Fonseca A."/>
            <person name="Goncalves V."/>
        </authorList>
    </citation>
    <scope>NUCLEOTIDE SEQUENCE</scope>
    <source>
        <strain evidence="7">BACA0141</strain>
    </source>
</reference>
<organism evidence="7 8">
    <name type="scientific">Tumidithrix elongata BACA0141</name>
    <dbReference type="NCBI Taxonomy" id="2716417"/>
    <lineage>
        <taxon>Bacteria</taxon>
        <taxon>Bacillati</taxon>
        <taxon>Cyanobacteriota</taxon>
        <taxon>Cyanophyceae</taxon>
        <taxon>Pseudanabaenales</taxon>
        <taxon>Pseudanabaenaceae</taxon>
        <taxon>Tumidithrix</taxon>
        <taxon>Tumidithrix elongata</taxon>
    </lineage>
</organism>
<dbReference type="PANTHER" id="PTHR42913:SF3">
    <property type="entry name" value="64 KDA MITOCHONDRIAL NADH DEHYDROGENASE (EUROFUNG)"/>
    <property type="match status" value="1"/>
</dbReference>
<dbReference type="Gene3D" id="3.50.50.100">
    <property type="match status" value="1"/>
</dbReference>
<evidence type="ECO:0000313" key="8">
    <source>
        <dbReference type="Proteomes" id="UP001333818"/>
    </source>
</evidence>
<dbReference type="InterPro" id="IPR036188">
    <property type="entry name" value="FAD/NAD-bd_sf"/>
</dbReference>
<keyword evidence="8" id="KW-1185">Reference proteome</keyword>
<evidence type="ECO:0000313" key="7">
    <source>
        <dbReference type="EMBL" id="MEE3717880.1"/>
    </source>
</evidence>
<comment type="similarity">
    <text evidence="2">Belongs to the NADH dehydrogenase family.</text>
</comment>